<proteinExistence type="predicted"/>
<keyword evidence="2" id="KW-1185">Reference proteome</keyword>
<sequence>MTDAMPAELRAHLADWRLDPDGPVLRTASSVIAPVRRDGARLVLKVPLVEEERRGGRLMAAWAGRGAAPVLASDADGT</sequence>
<accession>A0A399SR52</accession>
<organism evidence="1 2">
    <name type="scientific">Clavibacter lycopersici</name>
    <dbReference type="NCBI Taxonomy" id="2301718"/>
    <lineage>
        <taxon>Bacteria</taxon>
        <taxon>Bacillati</taxon>
        <taxon>Actinomycetota</taxon>
        <taxon>Actinomycetes</taxon>
        <taxon>Micrococcales</taxon>
        <taxon>Microbacteriaceae</taxon>
        <taxon>Clavibacter</taxon>
    </lineage>
</organism>
<dbReference type="AlphaFoldDB" id="A0A399SR52"/>
<protein>
    <submittedName>
        <fullName evidence="1">Streptomycin phosphotransferase</fullName>
    </submittedName>
</protein>
<dbReference type="Pfam" id="PF04655">
    <property type="entry name" value="APH_6_hur"/>
    <property type="match status" value="1"/>
</dbReference>
<keyword evidence="1" id="KW-0808">Transferase</keyword>
<reference evidence="1 2" key="1">
    <citation type="submission" date="2018-08" db="EMBL/GenBank/DDBJ databases">
        <title>Genome Sequence of Clavibacter michiganensis Subspecies type strains, and the Atypical Peach-Colored Strains Isolated from Tomato.</title>
        <authorList>
            <person name="Osdaghi E."/>
            <person name="Portier P."/>
            <person name="Briand M."/>
            <person name="Jacques M.-A."/>
        </authorList>
    </citation>
    <scope>NUCLEOTIDE SEQUENCE [LARGE SCALE GENOMIC DNA]</scope>
    <source>
        <strain evidence="1 2">CFBP 8615</strain>
    </source>
</reference>
<gene>
    <name evidence="1" type="ORF">DZG00_15695</name>
</gene>
<dbReference type="GO" id="GO:0019748">
    <property type="term" value="P:secondary metabolic process"/>
    <property type="evidence" value="ECO:0007669"/>
    <property type="project" value="InterPro"/>
</dbReference>
<evidence type="ECO:0000313" key="1">
    <source>
        <dbReference type="EMBL" id="RIJ44693.1"/>
    </source>
</evidence>
<feature type="non-terminal residue" evidence="1">
    <location>
        <position position="78"/>
    </location>
</feature>
<dbReference type="InterPro" id="IPR006748">
    <property type="entry name" value="NH2Glyco/OHUrea_AB-resist_kin"/>
</dbReference>
<dbReference type="GO" id="GO:0016773">
    <property type="term" value="F:phosphotransferase activity, alcohol group as acceptor"/>
    <property type="evidence" value="ECO:0007669"/>
    <property type="project" value="InterPro"/>
</dbReference>
<name>A0A399SR52_9MICO</name>
<dbReference type="EMBL" id="QWGT01000428">
    <property type="protein sequence ID" value="RIJ44693.1"/>
    <property type="molecule type" value="Genomic_DNA"/>
</dbReference>
<dbReference type="RefSeq" id="WP_304650944.1">
    <property type="nucleotide sequence ID" value="NZ_QWGT01000428.1"/>
</dbReference>
<evidence type="ECO:0000313" key="2">
    <source>
        <dbReference type="Proteomes" id="UP000266484"/>
    </source>
</evidence>
<dbReference type="Proteomes" id="UP000266484">
    <property type="component" value="Unassembled WGS sequence"/>
</dbReference>
<comment type="caution">
    <text evidence="1">The sequence shown here is derived from an EMBL/GenBank/DDBJ whole genome shotgun (WGS) entry which is preliminary data.</text>
</comment>